<gene>
    <name evidence="1" type="ORF">SAMN04488058_101459</name>
</gene>
<dbReference type="STRING" id="856736.SAMN04488058_101459"/>
<dbReference type="EMBL" id="FNZA01000001">
    <property type="protein sequence ID" value="SEI73000.1"/>
    <property type="molecule type" value="Genomic_DNA"/>
</dbReference>
<keyword evidence="2" id="KW-1185">Reference proteome</keyword>
<protein>
    <submittedName>
        <fullName evidence="1">Uncharacterized protein</fullName>
    </submittedName>
</protein>
<name>A0A1H6T9K7_9DEIO</name>
<reference evidence="2" key="1">
    <citation type="submission" date="2016-10" db="EMBL/GenBank/DDBJ databases">
        <authorList>
            <person name="Varghese N."/>
            <person name="Submissions S."/>
        </authorList>
    </citation>
    <scope>NUCLEOTIDE SEQUENCE [LARGE SCALE GENOMIC DNA]</scope>
    <source>
        <strain evidence="2">CGMCC 1.10218</strain>
    </source>
</reference>
<dbReference type="Proteomes" id="UP000199223">
    <property type="component" value="Unassembled WGS sequence"/>
</dbReference>
<dbReference type="AlphaFoldDB" id="A0A1H6T9K7"/>
<accession>A0A1H6T9K7</accession>
<organism evidence="1 2">
    <name type="scientific">Deinococcus reticulitermitis</name>
    <dbReference type="NCBI Taxonomy" id="856736"/>
    <lineage>
        <taxon>Bacteria</taxon>
        <taxon>Thermotogati</taxon>
        <taxon>Deinococcota</taxon>
        <taxon>Deinococci</taxon>
        <taxon>Deinococcales</taxon>
        <taxon>Deinococcaceae</taxon>
        <taxon>Deinococcus</taxon>
    </lineage>
</organism>
<sequence>MRGWGRLLAGVLALSALAWLLAAWPIAGDVRVVNRSGQAVRGLSVCLSAGFPEQRTCRGRERLATGQSWRVLIPKDDGGVTLSFSGQRPDHQTGAYVTRGLGARFVIGAGGRVTVEVR</sequence>
<dbReference type="OrthoDB" id="73864at2"/>
<evidence type="ECO:0000313" key="1">
    <source>
        <dbReference type="EMBL" id="SEI73000.1"/>
    </source>
</evidence>
<proteinExistence type="predicted"/>
<evidence type="ECO:0000313" key="2">
    <source>
        <dbReference type="Proteomes" id="UP000199223"/>
    </source>
</evidence>
<dbReference type="RefSeq" id="WP_143068299.1">
    <property type="nucleotide sequence ID" value="NZ_FNZA01000001.1"/>
</dbReference>